<evidence type="ECO:0000256" key="3">
    <source>
        <dbReference type="SAM" id="MobiDB-lite"/>
    </source>
</evidence>
<dbReference type="GO" id="GO:1902412">
    <property type="term" value="P:regulation of mitotic cytokinesis"/>
    <property type="evidence" value="ECO:0007669"/>
    <property type="project" value="InterPro"/>
</dbReference>
<dbReference type="GO" id="GO:0031116">
    <property type="term" value="P:positive regulation of microtubule polymerization"/>
    <property type="evidence" value="ECO:0007669"/>
    <property type="project" value="TreeGrafter"/>
</dbReference>
<dbReference type="PANTHER" id="PTHR24160">
    <property type="entry name" value="ANKYRIN REPEAT DOMAIN-CONTAINING PROTEIN 53"/>
    <property type="match status" value="1"/>
</dbReference>
<dbReference type="SMART" id="SM00248">
    <property type="entry name" value="ANK"/>
    <property type="match status" value="3"/>
</dbReference>
<feature type="compositionally biased region" description="Polar residues" evidence="3">
    <location>
        <begin position="1"/>
        <end position="14"/>
    </location>
</feature>
<name>A0A8C5P8W2_9ANUR</name>
<feature type="region of interest" description="Disordered" evidence="3">
    <location>
        <begin position="306"/>
        <end position="328"/>
    </location>
</feature>
<evidence type="ECO:0000313" key="4">
    <source>
        <dbReference type="Ensembl" id="ENSLLEP00000005418.1"/>
    </source>
</evidence>
<dbReference type="SUPFAM" id="SSF48403">
    <property type="entry name" value="Ankyrin repeat"/>
    <property type="match status" value="1"/>
</dbReference>
<dbReference type="GO" id="GO:0060236">
    <property type="term" value="P:regulation of mitotic spindle organization"/>
    <property type="evidence" value="ECO:0007669"/>
    <property type="project" value="TreeGrafter"/>
</dbReference>
<dbReference type="PROSITE" id="PS50088">
    <property type="entry name" value="ANK_REPEAT"/>
    <property type="match status" value="1"/>
</dbReference>
<dbReference type="AlphaFoldDB" id="A0A8C5P8W2"/>
<sequence length="447" mass="50722">MPGPQRSSKNSPHNRTLKKSGPDSGRDQLTAATSGNVHFLRLCMHSANGKLAADREGFTALHQAALHYRIQCLKILVEEFNVNVNLPTHFKWRPIHLVLNQKDRSLALECAQYLIKHGADVNVQAMNKVTPLHKAASEGLKECIELLVDAGADLHAKDSRDFKPIDLCKIGSNPACARYLRNVMWKKQKEEHAREVKKLERIKKNIYEEEKVTYTEFKKQEEFHLLRHFHDWIDAKGFPGSLKEKFGCRADTVPASRHLHDCFKVSSNEPQDKAAPFSIQDDREPDIGHGAEDKMDTFLVATEGAKHQDKIPSSDIRGWNPSVNPSMAPTTKIMRPIIVRVGTQPEKAKKEGFNPFVSLTKARDGNLKVKTISGRIHSLSPKLPEQTIERSLFPNRIPRERVHMPEEFQASHVIDCPRINQPSNGYQSEIIFHLQQNLDPNIHKTTK</sequence>
<feature type="region of interest" description="Disordered" evidence="3">
    <location>
        <begin position="1"/>
        <end position="30"/>
    </location>
</feature>
<dbReference type="Gene3D" id="1.25.40.20">
    <property type="entry name" value="Ankyrin repeat-containing domain"/>
    <property type="match status" value="2"/>
</dbReference>
<evidence type="ECO:0008006" key="6">
    <source>
        <dbReference type="Google" id="ProtNLM"/>
    </source>
</evidence>
<dbReference type="GO" id="GO:0000922">
    <property type="term" value="C:spindle pole"/>
    <property type="evidence" value="ECO:0007669"/>
    <property type="project" value="TreeGrafter"/>
</dbReference>
<dbReference type="GO" id="GO:0007080">
    <property type="term" value="P:mitotic metaphase chromosome alignment"/>
    <property type="evidence" value="ECO:0007669"/>
    <property type="project" value="TreeGrafter"/>
</dbReference>
<dbReference type="Proteomes" id="UP000694569">
    <property type="component" value="Unplaced"/>
</dbReference>
<dbReference type="PANTHER" id="PTHR24160:SF1">
    <property type="entry name" value="ANKYRIN REPEAT DOMAIN-CONTAINING PROTEIN 53"/>
    <property type="match status" value="1"/>
</dbReference>
<organism evidence="4 5">
    <name type="scientific">Leptobrachium leishanense</name>
    <name type="common">Leishan spiny toad</name>
    <dbReference type="NCBI Taxonomy" id="445787"/>
    <lineage>
        <taxon>Eukaryota</taxon>
        <taxon>Metazoa</taxon>
        <taxon>Chordata</taxon>
        <taxon>Craniata</taxon>
        <taxon>Vertebrata</taxon>
        <taxon>Euteleostomi</taxon>
        <taxon>Amphibia</taxon>
        <taxon>Batrachia</taxon>
        <taxon>Anura</taxon>
        <taxon>Pelobatoidea</taxon>
        <taxon>Megophryidae</taxon>
        <taxon>Leptobrachium</taxon>
    </lineage>
</organism>
<dbReference type="InterPro" id="IPR036770">
    <property type="entry name" value="Ankyrin_rpt-contain_sf"/>
</dbReference>
<evidence type="ECO:0000313" key="5">
    <source>
        <dbReference type="Proteomes" id="UP000694569"/>
    </source>
</evidence>
<protein>
    <recommendedName>
        <fullName evidence="6">Ankyrin repeat domain-containing protein 53</fullName>
    </recommendedName>
</protein>
<proteinExistence type="predicted"/>
<dbReference type="OrthoDB" id="10254927at2759"/>
<reference evidence="4" key="1">
    <citation type="submission" date="2025-08" db="UniProtKB">
        <authorList>
            <consortium name="Ensembl"/>
        </authorList>
    </citation>
    <scope>IDENTIFICATION</scope>
</reference>
<dbReference type="PROSITE" id="PS50297">
    <property type="entry name" value="ANK_REP_REGION"/>
    <property type="match status" value="1"/>
</dbReference>
<evidence type="ECO:0000256" key="2">
    <source>
        <dbReference type="SAM" id="Coils"/>
    </source>
</evidence>
<dbReference type="Ensembl" id="ENSLLET00000005658.1">
    <property type="protein sequence ID" value="ENSLLEP00000005418.1"/>
    <property type="gene ID" value="ENSLLEG00000003451.1"/>
</dbReference>
<keyword evidence="2" id="KW-0175">Coiled coil</keyword>
<evidence type="ECO:0000256" key="1">
    <source>
        <dbReference type="PROSITE-ProRule" id="PRU00023"/>
    </source>
</evidence>
<keyword evidence="1" id="KW-0040">ANK repeat</keyword>
<keyword evidence="5" id="KW-1185">Reference proteome</keyword>
<dbReference type="GeneTree" id="ENSGT00390000005650"/>
<accession>A0A8C5P8W2</accession>
<dbReference type="InterPro" id="IPR002110">
    <property type="entry name" value="Ankyrin_rpt"/>
</dbReference>
<reference evidence="4" key="2">
    <citation type="submission" date="2025-09" db="UniProtKB">
        <authorList>
            <consortium name="Ensembl"/>
        </authorList>
    </citation>
    <scope>IDENTIFICATION</scope>
</reference>
<feature type="repeat" description="ANK" evidence="1">
    <location>
        <begin position="127"/>
        <end position="159"/>
    </location>
</feature>
<dbReference type="Pfam" id="PF12796">
    <property type="entry name" value="Ank_2"/>
    <property type="match status" value="1"/>
</dbReference>
<dbReference type="InterPro" id="IPR042335">
    <property type="entry name" value="ANKRD53"/>
</dbReference>
<feature type="coiled-coil region" evidence="2">
    <location>
        <begin position="182"/>
        <end position="209"/>
    </location>
</feature>